<evidence type="ECO:0000256" key="1">
    <source>
        <dbReference type="ARBA" id="ARBA00007825"/>
    </source>
</evidence>
<dbReference type="SUPFAM" id="SSF49482">
    <property type="entry name" value="Aromatic compound dioxygenase"/>
    <property type="match status" value="1"/>
</dbReference>
<accession>A0AAW6T648</accession>
<dbReference type="EMBL" id="JASATX010000004">
    <property type="protein sequence ID" value="MDI2099305.1"/>
    <property type="molecule type" value="Genomic_DNA"/>
</dbReference>
<evidence type="ECO:0000313" key="6">
    <source>
        <dbReference type="Proteomes" id="UP001321506"/>
    </source>
</evidence>
<dbReference type="NCBIfam" id="TIGR02423">
    <property type="entry name" value="protocat_alph"/>
    <property type="match status" value="1"/>
</dbReference>
<dbReference type="PANTHER" id="PTHR33711">
    <property type="entry name" value="DIOXYGENASE, PUTATIVE (AFU_ORTHOLOGUE AFUA_2G02910)-RELATED"/>
    <property type="match status" value="1"/>
</dbReference>
<dbReference type="PANTHER" id="PTHR33711:SF9">
    <property type="entry name" value="PROTOCATECHUATE 3,4-DIOXYGENASE ALPHA CHAIN"/>
    <property type="match status" value="1"/>
</dbReference>
<dbReference type="GO" id="GO:0018578">
    <property type="term" value="F:protocatechuate 3,4-dioxygenase activity"/>
    <property type="evidence" value="ECO:0007669"/>
    <property type="project" value="UniProtKB-EC"/>
</dbReference>
<comment type="caution">
    <text evidence="5">The sequence shown here is derived from an EMBL/GenBank/DDBJ whole genome shotgun (WGS) entry which is preliminary data.</text>
</comment>
<sequence length="195" mass="21291">MSKLVGTPGQTVGPFFHYGMPFLGGPQIAEPHSPGAIVLTGRVLDGEGQPIPDAMVEIWQRDADGSIPRARSVLRRENQMFSNPVHRESHGFTGFGRAATDDHGVYRFWTVNPGAGDDGSAPFFAAIVFARGLLNKLHTRIYLPENADALGADPLLSVLTDDERATMVATRDERGWLHHDIRLQGDGETVFLAFN</sequence>
<evidence type="ECO:0000259" key="4">
    <source>
        <dbReference type="Pfam" id="PF00775"/>
    </source>
</evidence>
<evidence type="ECO:0000256" key="2">
    <source>
        <dbReference type="ARBA" id="ARBA00022964"/>
    </source>
</evidence>
<keyword evidence="2" id="KW-0223">Dioxygenase</keyword>
<dbReference type="Gene3D" id="2.60.130.10">
    <property type="entry name" value="Aromatic compound dioxygenase"/>
    <property type="match status" value="1"/>
</dbReference>
<keyword evidence="3 5" id="KW-0560">Oxidoreductase</keyword>
<organism evidence="5 6">
    <name type="scientific">Ruicaihuangia caeni</name>
    <dbReference type="NCBI Taxonomy" id="3042517"/>
    <lineage>
        <taxon>Bacteria</taxon>
        <taxon>Bacillati</taxon>
        <taxon>Actinomycetota</taxon>
        <taxon>Actinomycetes</taxon>
        <taxon>Micrococcales</taxon>
        <taxon>Microbacteriaceae</taxon>
        <taxon>Ruicaihuangia</taxon>
    </lineage>
</organism>
<dbReference type="InterPro" id="IPR000627">
    <property type="entry name" value="Intradiol_dOase_C"/>
</dbReference>
<evidence type="ECO:0000256" key="3">
    <source>
        <dbReference type="ARBA" id="ARBA00023002"/>
    </source>
</evidence>
<comment type="similarity">
    <text evidence="1">Belongs to the intradiol ring-cleavage dioxygenase family.</text>
</comment>
<keyword evidence="6" id="KW-1185">Reference proteome</keyword>
<dbReference type="InterPro" id="IPR015889">
    <property type="entry name" value="Intradiol_dOase_core"/>
</dbReference>
<name>A0AAW6T648_9MICO</name>
<dbReference type="Proteomes" id="UP001321506">
    <property type="component" value="Unassembled WGS sequence"/>
</dbReference>
<protein>
    <submittedName>
        <fullName evidence="5">Protocatechuate 3,4-dioxygenase subunit alpha</fullName>
        <ecNumber evidence="5">1.13.11.3</ecNumber>
    </submittedName>
</protein>
<dbReference type="AlphaFoldDB" id="A0AAW6T648"/>
<proteinExistence type="inferred from homology"/>
<dbReference type="EC" id="1.13.11.3" evidence="5"/>
<gene>
    <name evidence="5" type="primary">pcaG</name>
    <name evidence="5" type="ORF">QF206_10065</name>
</gene>
<dbReference type="InterPro" id="IPR012786">
    <property type="entry name" value="Protocat_dOase_a"/>
</dbReference>
<feature type="domain" description="Intradiol ring-cleavage dioxygenases" evidence="4">
    <location>
        <begin position="36"/>
        <end position="115"/>
    </location>
</feature>
<evidence type="ECO:0000313" key="5">
    <source>
        <dbReference type="EMBL" id="MDI2099305.1"/>
    </source>
</evidence>
<dbReference type="GO" id="GO:0008199">
    <property type="term" value="F:ferric iron binding"/>
    <property type="evidence" value="ECO:0007669"/>
    <property type="project" value="InterPro"/>
</dbReference>
<dbReference type="InterPro" id="IPR050770">
    <property type="entry name" value="Intradiol_RC_Dioxygenase"/>
</dbReference>
<reference evidence="5 6" key="1">
    <citation type="submission" date="2023-04" db="EMBL/GenBank/DDBJ databases">
        <title>Klugiella caeni sp. nov. isolated from the sludge of biochemical tank.</title>
        <authorList>
            <person name="Geng K."/>
        </authorList>
    </citation>
    <scope>NUCLEOTIDE SEQUENCE [LARGE SCALE GENOMIC DNA]</scope>
    <source>
        <strain evidence="5 6">YN-L-19</strain>
    </source>
</reference>
<dbReference type="RefSeq" id="WP_281489095.1">
    <property type="nucleotide sequence ID" value="NZ_CP159582.1"/>
</dbReference>
<dbReference type="Pfam" id="PF00775">
    <property type="entry name" value="Dioxygenase_C"/>
    <property type="match status" value="1"/>
</dbReference>